<keyword evidence="10" id="KW-1185">Reference proteome</keyword>
<evidence type="ECO:0000313" key="9">
    <source>
        <dbReference type="EMBL" id="MET7014981.1"/>
    </source>
</evidence>
<keyword evidence="5" id="KW-0408">Iron</keyword>
<feature type="domain" description="Cytochrome c-552/DMSO reductase-like haem-binding" evidence="8">
    <location>
        <begin position="56"/>
        <end position="349"/>
    </location>
</feature>
<evidence type="ECO:0000256" key="4">
    <source>
        <dbReference type="ARBA" id="ARBA00022982"/>
    </source>
</evidence>
<keyword evidence="7" id="KW-0732">Signal</keyword>
<reference evidence="9 10" key="1">
    <citation type="submission" date="2024-07" db="EMBL/GenBank/DDBJ databases">
        <title>Uliginosibacterium flavum JJ3220;KACC:17644.</title>
        <authorList>
            <person name="Kim M.K."/>
        </authorList>
    </citation>
    <scope>NUCLEOTIDE SEQUENCE [LARGE SCALE GENOMIC DNA]</scope>
    <source>
        <strain evidence="9 10">KACC:17644</strain>
    </source>
</reference>
<feature type="compositionally biased region" description="Basic and acidic residues" evidence="6">
    <location>
        <begin position="211"/>
        <end position="226"/>
    </location>
</feature>
<feature type="signal peptide" evidence="7">
    <location>
        <begin position="1"/>
        <end position="27"/>
    </location>
</feature>
<evidence type="ECO:0000256" key="1">
    <source>
        <dbReference type="ARBA" id="ARBA00022448"/>
    </source>
</evidence>
<accession>A0ABV2TM37</accession>
<name>A0ABV2TM37_9RHOO</name>
<evidence type="ECO:0000256" key="7">
    <source>
        <dbReference type="SAM" id="SignalP"/>
    </source>
</evidence>
<keyword evidence="3" id="KW-0479">Metal-binding</keyword>
<gene>
    <name evidence="9" type="ORF">ABXR19_12330</name>
</gene>
<feature type="region of interest" description="Disordered" evidence="6">
    <location>
        <begin position="211"/>
        <end position="232"/>
    </location>
</feature>
<dbReference type="SMART" id="SM00887">
    <property type="entry name" value="EB_dh"/>
    <property type="match status" value="1"/>
</dbReference>
<evidence type="ECO:0000259" key="8">
    <source>
        <dbReference type="SMART" id="SM00887"/>
    </source>
</evidence>
<protein>
    <submittedName>
        <fullName evidence="9">Ethylbenzene dehydrogenase-related protein</fullName>
    </submittedName>
</protein>
<keyword evidence="1" id="KW-0813">Transport</keyword>
<evidence type="ECO:0000256" key="3">
    <source>
        <dbReference type="ARBA" id="ARBA00022723"/>
    </source>
</evidence>
<dbReference type="InterPro" id="IPR019020">
    <property type="entry name" value="Cyt-c552/DMSO_Rdtase_haem-bd"/>
</dbReference>
<dbReference type="Pfam" id="PF09459">
    <property type="entry name" value="EB_dh"/>
    <property type="match status" value="1"/>
</dbReference>
<evidence type="ECO:0000256" key="2">
    <source>
        <dbReference type="ARBA" id="ARBA00022617"/>
    </source>
</evidence>
<proteinExistence type="predicted"/>
<dbReference type="Gene3D" id="2.60.40.1190">
    <property type="match status" value="1"/>
</dbReference>
<keyword evidence="4" id="KW-0249">Electron transport</keyword>
<dbReference type="EMBL" id="JBEWZI010000012">
    <property type="protein sequence ID" value="MET7014981.1"/>
    <property type="molecule type" value="Genomic_DNA"/>
</dbReference>
<dbReference type="Proteomes" id="UP001549691">
    <property type="component" value="Unassembled WGS sequence"/>
</dbReference>
<organism evidence="9 10">
    <name type="scientific">Uliginosibacterium flavum</name>
    <dbReference type="NCBI Taxonomy" id="1396831"/>
    <lineage>
        <taxon>Bacteria</taxon>
        <taxon>Pseudomonadati</taxon>
        <taxon>Pseudomonadota</taxon>
        <taxon>Betaproteobacteria</taxon>
        <taxon>Rhodocyclales</taxon>
        <taxon>Zoogloeaceae</taxon>
        <taxon>Uliginosibacterium</taxon>
    </lineage>
</organism>
<comment type="caution">
    <text evidence="9">The sequence shown here is derived from an EMBL/GenBank/DDBJ whole genome shotgun (WGS) entry which is preliminary data.</text>
</comment>
<evidence type="ECO:0000256" key="6">
    <source>
        <dbReference type="SAM" id="MobiDB-lite"/>
    </source>
</evidence>
<evidence type="ECO:0000256" key="5">
    <source>
        <dbReference type="ARBA" id="ARBA00023004"/>
    </source>
</evidence>
<keyword evidence="2" id="KW-0349">Heme</keyword>
<evidence type="ECO:0000313" key="10">
    <source>
        <dbReference type="Proteomes" id="UP001549691"/>
    </source>
</evidence>
<dbReference type="RefSeq" id="WP_354601444.1">
    <property type="nucleotide sequence ID" value="NZ_JBEWZI010000012.1"/>
</dbReference>
<feature type="chain" id="PRO_5045493423" evidence="7">
    <location>
        <begin position="28"/>
        <end position="357"/>
    </location>
</feature>
<dbReference type="SUPFAM" id="SSF49344">
    <property type="entry name" value="CBD9-like"/>
    <property type="match status" value="1"/>
</dbReference>
<sequence>MSRSIKPYLASTLSILLAASFAAPASAQDKPKSYKPAAVTATKTTATPKLDGVADDAAWKTAPVYKFKAIKGVNFKDGKGETEGTLQLAYTTDSIYLLITYADPTMSVQRSPFVKQADGSWKKLSDPDDKGGDNNKFYEDKMAIIWNMDNSIFGFNERFSCGALCHAGEPGKAYGNKYSGEEGEIGDIWHMKYVRTGVIGQTDDQYVDHTQYDKEKSPEAGRKSDAKTGGGYNDVKLVDGKPEFMSKDGKAANKGGTYWIREEDKVAFDDSKFKAGDEVASIRVALFTGDRGDIATAAKWANGKWTIEMSRKLVTGSKTDVNFSDLAKTYGFGIAFFDNAQVRHAMIQEPLILSFAK</sequence>
<dbReference type="CDD" id="cd09625">
    <property type="entry name" value="DOMON_like_cytochrome"/>
    <property type="match status" value="1"/>
</dbReference>